<evidence type="ECO:0000256" key="3">
    <source>
        <dbReference type="ARBA" id="ARBA00022692"/>
    </source>
</evidence>
<proteinExistence type="predicted"/>
<accession>A0ABN0VQA2</accession>
<gene>
    <name evidence="7" type="ORF">GCM10010302_62210</name>
</gene>
<dbReference type="PIRSF" id="PIRSF006324">
    <property type="entry name" value="LeuE"/>
    <property type="match status" value="1"/>
</dbReference>
<sequence length="210" mass="21453">MTTGTLLGFLAASAALILLPGPNLILIVTRAAAQGRRAGLATAAGVESATVVHLTVAVSGVARLVTGSPAAFLALRYTGAAYLLYLGVRALRGGPSALPLGEGAAAPVRLGRAWLDGFLVNLLNPKATLFLLAFLPQFVEPDAADPQARMRLLGAVFLVLGALLDVGYACTGGMVSRLLRRSPRALARRHWAVGGVYLALAAAALLPGGP</sequence>
<dbReference type="PANTHER" id="PTHR30086:SF20">
    <property type="entry name" value="ARGININE EXPORTER PROTEIN ARGO-RELATED"/>
    <property type="match status" value="1"/>
</dbReference>
<dbReference type="PANTHER" id="PTHR30086">
    <property type="entry name" value="ARGININE EXPORTER PROTEIN ARGO"/>
    <property type="match status" value="1"/>
</dbReference>
<keyword evidence="5 6" id="KW-0472">Membrane</keyword>
<keyword evidence="4 6" id="KW-1133">Transmembrane helix</keyword>
<evidence type="ECO:0000313" key="7">
    <source>
        <dbReference type="EMBL" id="GAA0314611.1"/>
    </source>
</evidence>
<feature type="transmembrane region" description="Helical" evidence="6">
    <location>
        <begin position="113"/>
        <end position="135"/>
    </location>
</feature>
<dbReference type="Pfam" id="PF01810">
    <property type="entry name" value="LysE"/>
    <property type="match status" value="1"/>
</dbReference>
<evidence type="ECO:0000256" key="6">
    <source>
        <dbReference type="SAM" id="Phobius"/>
    </source>
</evidence>
<reference evidence="7 8" key="1">
    <citation type="journal article" date="2019" name="Int. J. Syst. Evol. Microbiol.">
        <title>The Global Catalogue of Microorganisms (GCM) 10K type strain sequencing project: providing services to taxonomists for standard genome sequencing and annotation.</title>
        <authorList>
            <consortium name="The Broad Institute Genomics Platform"/>
            <consortium name="The Broad Institute Genome Sequencing Center for Infectious Disease"/>
            <person name="Wu L."/>
            <person name="Ma J."/>
        </authorList>
    </citation>
    <scope>NUCLEOTIDE SEQUENCE [LARGE SCALE GENOMIC DNA]</scope>
    <source>
        <strain evidence="7 8">JCM 4505</strain>
    </source>
</reference>
<feature type="transmembrane region" description="Helical" evidence="6">
    <location>
        <begin position="155"/>
        <end position="179"/>
    </location>
</feature>
<dbReference type="RefSeq" id="WP_344166530.1">
    <property type="nucleotide sequence ID" value="NZ_BAAABV010000024.1"/>
</dbReference>
<keyword evidence="3 6" id="KW-0812">Transmembrane</keyword>
<keyword evidence="2" id="KW-1003">Cell membrane</keyword>
<evidence type="ECO:0000256" key="5">
    <source>
        <dbReference type="ARBA" id="ARBA00023136"/>
    </source>
</evidence>
<protein>
    <submittedName>
        <fullName evidence="7">LysE family translocator</fullName>
    </submittedName>
</protein>
<dbReference type="InterPro" id="IPR001123">
    <property type="entry name" value="LeuE-type"/>
</dbReference>
<feature type="transmembrane region" description="Helical" evidence="6">
    <location>
        <begin position="6"/>
        <end position="28"/>
    </location>
</feature>
<name>A0ABN0VQA2_9ACTN</name>
<organism evidence="7 8">
    <name type="scientific">Streptomyces polychromogenes</name>
    <dbReference type="NCBI Taxonomy" id="67342"/>
    <lineage>
        <taxon>Bacteria</taxon>
        <taxon>Bacillati</taxon>
        <taxon>Actinomycetota</taxon>
        <taxon>Actinomycetes</taxon>
        <taxon>Kitasatosporales</taxon>
        <taxon>Streptomycetaceae</taxon>
        <taxon>Streptomyces</taxon>
    </lineage>
</organism>
<keyword evidence="8" id="KW-1185">Reference proteome</keyword>
<dbReference type="EMBL" id="BAAABV010000024">
    <property type="protein sequence ID" value="GAA0314611.1"/>
    <property type="molecule type" value="Genomic_DNA"/>
</dbReference>
<dbReference type="Proteomes" id="UP001501867">
    <property type="component" value="Unassembled WGS sequence"/>
</dbReference>
<evidence type="ECO:0000256" key="2">
    <source>
        <dbReference type="ARBA" id="ARBA00022475"/>
    </source>
</evidence>
<comment type="caution">
    <text evidence="7">The sequence shown here is derived from an EMBL/GenBank/DDBJ whole genome shotgun (WGS) entry which is preliminary data.</text>
</comment>
<comment type="subcellular location">
    <subcellularLocation>
        <location evidence="1">Cell membrane</location>
        <topology evidence="1">Multi-pass membrane protein</topology>
    </subcellularLocation>
</comment>
<evidence type="ECO:0000256" key="4">
    <source>
        <dbReference type="ARBA" id="ARBA00022989"/>
    </source>
</evidence>
<evidence type="ECO:0000313" key="8">
    <source>
        <dbReference type="Proteomes" id="UP001501867"/>
    </source>
</evidence>
<feature type="transmembrane region" description="Helical" evidence="6">
    <location>
        <begin position="191"/>
        <end position="209"/>
    </location>
</feature>
<evidence type="ECO:0000256" key="1">
    <source>
        <dbReference type="ARBA" id="ARBA00004651"/>
    </source>
</evidence>